<comment type="similarity">
    <text evidence="1">Belongs to the leucine-binding protein family.</text>
</comment>
<name>A0A833M8E1_9FIRM</name>
<dbReference type="EMBL" id="WBZB01000007">
    <property type="protein sequence ID" value="KAB3532708.1"/>
    <property type="molecule type" value="Genomic_DNA"/>
</dbReference>
<comment type="caution">
    <text evidence="4">The sequence shown here is derived from an EMBL/GenBank/DDBJ whole genome shotgun (WGS) entry which is preliminary data.</text>
</comment>
<dbReference type="InterPro" id="IPR028082">
    <property type="entry name" value="Peripla_BP_I"/>
</dbReference>
<dbReference type="Pfam" id="PF13458">
    <property type="entry name" value="Peripla_BP_6"/>
    <property type="match status" value="1"/>
</dbReference>
<dbReference type="Proteomes" id="UP000465601">
    <property type="component" value="Unassembled WGS sequence"/>
</dbReference>
<sequence>MKRKAISLLLVIMLGIVSLVSGCSSKESNGDTAGDTKDPIKIGGLTSLSGVLQDYGTQMQRGFMLGLEYATDGTMEVAGRKIEVIWEDTTTVPDVARERALKLLDEDKVDLLVGPASSADAAALLGLAEEYEKILMIEPAAADFLTGANWNRYIFRTGRNTAQDANAMAAVITHKKPGAKVATLAPDSAFGHAGVAPFVDAIAAKGGELIAQEFPPADTTDFTPFILRIREEKPDYLFVIWAGANNPWGQLMELDLQSEGIEITTGAPEIAALKMMTDLVGMHGFTVYYHGVADNPVNKWLVEKHQEKYNSPPDIFTSGGMASAMALVTALEKTEGDTDTEKLIETLRGMEFDSPTGKRWFREEDHQAMQPLFEIKLEEVEGVDHVVPTLIRVIPAEEVAPPIAVPADAKR</sequence>
<dbReference type="SUPFAM" id="SSF53822">
    <property type="entry name" value="Periplasmic binding protein-like I"/>
    <property type="match status" value="1"/>
</dbReference>
<dbReference type="PANTHER" id="PTHR30483">
    <property type="entry name" value="LEUCINE-SPECIFIC-BINDING PROTEIN"/>
    <property type="match status" value="1"/>
</dbReference>
<protein>
    <submittedName>
        <fullName evidence="4">ABC transporter substrate-binding protein</fullName>
    </submittedName>
</protein>
<dbReference type="InterPro" id="IPR028081">
    <property type="entry name" value="Leu-bd"/>
</dbReference>
<keyword evidence="2" id="KW-0732">Signal</keyword>
<dbReference type="PANTHER" id="PTHR30483:SF6">
    <property type="entry name" value="PERIPLASMIC BINDING PROTEIN OF ABC TRANSPORTER FOR NATURAL AMINO ACIDS"/>
    <property type="match status" value="1"/>
</dbReference>
<keyword evidence="5" id="KW-1185">Reference proteome</keyword>
<dbReference type="AlphaFoldDB" id="A0A833M8E1"/>
<gene>
    <name evidence="4" type="ORF">F8153_01980</name>
</gene>
<feature type="domain" description="Leucine-binding protein" evidence="3">
    <location>
        <begin position="39"/>
        <end position="373"/>
    </location>
</feature>
<dbReference type="RefSeq" id="WP_151864676.1">
    <property type="nucleotide sequence ID" value="NZ_WBZB01000007.1"/>
</dbReference>
<dbReference type="Gene3D" id="3.40.50.2300">
    <property type="match status" value="2"/>
</dbReference>
<evidence type="ECO:0000313" key="4">
    <source>
        <dbReference type="EMBL" id="KAB3532708.1"/>
    </source>
</evidence>
<reference evidence="4 5" key="1">
    <citation type="submission" date="2019-10" db="EMBL/GenBank/DDBJ databases">
        <title>Alkaliphilus serpentinus sp. nov. and Alkaliphilus pronyensis sp. nov., two novel anaerobic alkaliphilic species isolated from the serpentinized-hosted hydrothermal field of the Prony Bay (New Caledonia).</title>
        <authorList>
            <person name="Postec A."/>
        </authorList>
    </citation>
    <scope>NUCLEOTIDE SEQUENCE [LARGE SCALE GENOMIC DNA]</scope>
    <source>
        <strain evidence="4 5">LacT</strain>
    </source>
</reference>
<evidence type="ECO:0000259" key="3">
    <source>
        <dbReference type="Pfam" id="PF13458"/>
    </source>
</evidence>
<evidence type="ECO:0000256" key="2">
    <source>
        <dbReference type="ARBA" id="ARBA00022729"/>
    </source>
</evidence>
<dbReference type="CDD" id="cd06328">
    <property type="entry name" value="PBP1_SBP-like"/>
    <property type="match status" value="1"/>
</dbReference>
<dbReference type="PROSITE" id="PS51257">
    <property type="entry name" value="PROKAR_LIPOPROTEIN"/>
    <property type="match status" value="1"/>
</dbReference>
<evidence type="ECO:0000256" key="1">
    <source>
        <dbReference type="ARBA" id="ARBA00010062"/>
    </source>
</evidence>
<dbReference type="OrthoDB" id="9794229at2"/>
<accession>A0A833M8E1</accession>
<proteinExistence type="inferred from homology"/>
<organism evidence="4 5">
    <name type="scientific">Alkaliphilus serpentinus</name>
    <dbReference type="NCBI Taxonomy" id="1482731"/>
    <lineage>
        <taxon>Bacteria</taxon>
        <taxon>Bacillati</taxon>
        <taxon>Bacillota</taxon>
        <taxon>Clostridia</taxon>
        <taxon>Peptostreptococcales</taxon>
        <taxon>Natronincolaceae</taxon>
        <taxon>Alkaliphilus</taxon>
    </lineage>
</organism>
<evidence type="ECO:0000313" key="5">
    <source>
        <dbReference type="Proteomes" id="UP000465601"/>
    </source>
</evidence>
<dbReference type="InterPro" id="IPR051010">
    <property type="entry name" value="BCAA_transport"/>
</dbReference>